<organism evidence="2">
    <name type="scientific">viral metagenome</name>
    <dbReference type="NCBI Taxonomy" id="1070528"/>
    <lineage>
        <taxon>unclassified sequences</taxon>
        <taxon>metagenomes</taxon>
        <taxon>organismal metagenomes</taxon>
    </lineage>
</organism>
<accession>A0A6M3KFR6</accession>
<reference evidence="2" key="1">
    <citation type="submission" date="2020-03" db="EMBL/GenBank/DDBJ databases">
        <title>The deep terrestrial virosphere.</title>
        <authorList>
            <person name="Holmfeldt K."/>
            <person name="Nilsson E."/>
            <person name="Simone D."/>
            <person name="Lopez-Fernandez M."/>
            <person name="Wu X."/>
            <person name="de Brujin I."/>
            <person name="Lundin D."/>
            <person name="Andersson A."/>
            <person name="Bertilsson S."/>
            <person name="Dopson M."/>
        </authorList>
    </citation>
    <scope>NUCLEOTIDE SEQUENCE</scope>
    <source>
        <strain evidence="2">MM415A00740</strain>
        <strain evidence="1">MM415B01517</strain>
    </source>
</reference>
<proteinExistence type="predicted"/>
<evidence type="ECO:0000313" key="1">
    <source>
        <dbReference type="EMBL" id="QJA58009.1"/>
    </source>
</evidence>
<dbReference type="EMBL" id="MT141303">
    <property type="protein sequence ID" value="QJA58009.1"/>
    <property type="molecule type" value="Genomic_DNA"/>
</dbReference>
<dbReference type="AlphaFoldDB" id="A0A6M3KFR6"/>
<evidence type="ECO:0000313" key="2">
    <source>
        <dbReference type="EMBL" id="QJA80348.1"/>
    </source>
</evidence>
<sequence length="147" mass="17086">MKLSVMERINILGLLPEKGSYSNLKLLRVAKEALSFTESENKLLNFRTEEVKGQVKTFWNDKIIYDKLTNKPVEGTIDFIMRMVNANPDNFEMRSTVGEVDIKIGEVVTNMIVKTLKDLESREVLEEKYFSIYEKFIENKDTNLKIV</sequence>
<name>A0A6M3KFR6_9ZZZZ</name>
<protein>
    <submittedName>
        <fullName evidence="2">Uncharacterized protein</fullName>
    </submittedName>
</protein>
<dbReference type="EMBL" id="MT142418">
    <property type="protein sequence ID" value="QJA80348.1"/>
    <property type="molecule type" value="Genomic_DNA"/>
</dbReference>
<gene>
    <name evidence="2" type="ORF">MM415A00740_0005</name>
    <name evidence="1" type="ORF">MM415B01517_0011</name>
</gene>